<accession>A0ABQ2CBU1</accession>
<protein>
    <recommendedName>
        <fullName evidence="3">Phage protein</fullName>
    </recommendedName>
</protein>
<name>A0ABQ2CBU1_9LACO</name>
<evidence type="ECO:0008006" key="3">
    <source>
        <dbReference type="Google" id="ProtNLM"/>
    </source>
</evidence>
<evidence type="ECO:0000313" key="2">
    <source>
        <dbReference type="Proteomes" id="UP000603295"/>
    </source>
</evidence>
<comment type="caution">
    <text evidence="1">The sequence shown here is derived from an EMBL/GenBank/DDBJ whole genome shotgun (WGS) entry which is preliminary data.</text>
</comment>
<dbReference type="EMBL" id="BMDS01000012">
    <property type="protein sequence ID" value="GGI64254.1"/>
    <property type="molecule type" value="Genomic_DNA"/>
</dbReference>
<organism evidence="1 2">
    <name type="scientific">Limosilactobacillus caviae</name>
    <dbReference type="NCBI Taxonomy" id="1769424"/>
    <lineage>
        <taxon>Bacteria</taxon>
        <taxon>Bacillati</taxon>
        <taxon>Bacillota</taxon>
        <taxon>Bacilli</taxon>
        <taxon>Lactobacillales</taxon>
        <taxon>Lactobacillaceae</taxon>
        <taxon>Limosilactobacillus</taxon>
    </lineage>
</organism>
<sequence>MLNSLAFLGFSRIEDIEKMGLREYYLRLEAYNLRRVQEQEDIAVQAWWNHLVTQQKGSAKHPKPRFREITELYDEQKMIDKVRSSFESDYQPQSFSHKSVNRAEIFAKRVEEFRKLKQAGKIIPLKERGISHG</sequence>
<dbReference type="Proteomes" id="UP000603295">
    <property type="component" value="Unassembled WGS sequence"/>
</dbReference>
<keyword evidence="2" id="KW-1185">Reference proteome</keyword>
<proteinExistence type="predicted"/>
<dbReference type="RefSeq" id="WP_231794608.1">
    <property type="nucleotide sequence ID" value="NZ_JAJPEY010000074.1"/>
</dbReference>
<reference evidence="2" key="1">
    <citation type="journal article" date="2019" name="Int. J. Syst. Evol. Microbiol.">
        <title>The Global Catalogue of Microorganisms (GCM) 10K type strain sequencing project: providing services to taxonomists for standard genome sequencing and annotation.</title>
        <authorList>
            <consortium name="The Broad Institute Genomics Platform"/>
            <consortium name="The Broad Institute Genome Sequencing Center for Infectious Disease"/>
            <person name="Wu L."/>
            <person name="Ma J."/>
        </authorList>
    </citation>
    <scope>NUCLEOTIDE SEQUENCE [LARGE SCALE GENOMIC DNA]</scope>
    <source>
        <strain evidence="2">CCM 8609</strain>
    </source>
</reference>
<gene>
    <name evidence="1" type="ORF">GCM10011459_20880</name>
</gene>
<evidence type="ECO:0000313" key="1">
    <source>
        <dbReference type="EMBL" id="GGI64254.1"/>
    </source>
</evidence>